<proteinExistence type="predicted"/>
<dbReference type="AlphaFoldDB" id="A0A0S4UG11"/>
<keyword evidence="1" id="KW-0418">Kinase</keyword>
<dbReference type="GO" id="GO:0005524">
    <property type="term" value="F:ATP binding"/>
    <property type="evidence" value="ECO:0007669"/>
    <property type="project" value="InterPro"/>
</dbReference>
<dbReference type="GO" id="GO:0016773">
    <property type="term" value="F:phosphotransferase activity, alcohol group as acceptor"/>
    <property type="evidence" value="ECO:0007669"/>
    <property type="project" value="InterPro"/>
</dbReference>
<dbReference type="InterPro" id="IPR005338">
    <property type="entry name" value="Anhydro_N_Ac-Mur_kinase"/>
</dbReference>
<organism evidence="1">
    <name type="scientific">Ralstonia solanacearum</name>
    <name type="common">Pseudomonas solanacearum</name>
    <dbReference type="NCBI Taxonomy" id="305"/>
    <lineage>
        <taxon>Bacteria</taxon>
        <taxon>Pseudomonadati</taxon>
        <taxon>Pseudomonadota</taxon>
        <taxon>Betaproteobacteria</taxon>
        <taxon>Burkholderiales</taxon>
        <taxon>Burkholderiaceae</taxon>
        <taxon>Ralstonia</taxon>
        <taxon>Ralstonia solanacearum species complex</taxon>
    </lineage>
</organism>
<dbReference type="EMBL" id="LN899821">
    <property type="protein sequence ID" value="CUV21163.1"/>
    <property type="molecule type" value="Genomic_DNA"/>
</dbReference>
<dbReference type="Gene3D" id="3.30.420.40">
    <property type="match status" value="2"/>
</dbReference>
<reference evidence="1" key="1">
    <citation type="submission" date="2015-10" db="EMBL/GenBank/DDBJ databases">
        <authorList>
            <person name="Gilbert D.G."/>
        </authorList>
    </citation>
    <scope>NUCLEOTIDE SEQUENCE</scope>
    <source>
        <strain evidence="1">Phyl III-seqv23</strain>
    </source>
</reference>
<dbReference type="GO" id="GO:0006040">
    <property type="term" value="P:amino sugar metabolic process"/>
    <property type="evidence" value="ECO:0007669"/>
    <property type="project" value="InterPro"/>
</dbReference>
<gene>
    <name evidence="1" type="ORF">PSS4_v1_2300001</name>
</gene>
<keyword evidence="1" id="KW-0808">Transferase</keyword>
<name>A0A0S4UG11_RALSL</name>
<dbReference type="PANTHER" id="PTHR30605">
    <property type="entry name" value="ANHYDRO-N-ACETYLMURAMIC ACID KINASE"/>
    <property type="match status" value="1"/>
</dbReference>
<dbReference type="GO" id="GO:0016301">
    <property type="term" value="F:kinase activity"/>
    <property type="evidence" value="ECO:0007669"/>
    <property type="project" value="UniProtKB-KW"/>
</dbReference>
<evidence type="ECO:0000313" key="1">
    <source>
        <dbReference type="EMBL" id="CUV21163.1"/>
    </source>
</evidence>
<dbReference type="Pfam" id="PF03702">
    <property type="entry name" value="AnmK"/>
    <property type="match status" value="1"/>
</dbReference>
<accession>A0A0S4UG11</accession>
<sequence>MVCGGGARNGALMQRLAAQLPGTLVAASDDFGVPAHQVEALAFAWLARQCVRREPGNVYHATGAAGPRVLGTIYPA</sequence>
<dbReference type="EC" id="2.7.1.-" evidence="1"/>
<dbReference type="GO" id="GO:0009254">
    <property type="term" value="P:peptidoglycan turnover"/>
    <property type="evidence" value="ECO:0007669"/>
    <property type="project" value="InterPro"/>
</dbReference>
<dbReference type="PANTHER" id="PTHR30605:SF0">
    <property type="entry name" value="ANHYDRO-N-ACETYLMURAMIC ACID KINASE"/>
    <property type="match status" value="1"/>
</dbReference>
<protein>
    <submittedName>
        <fullName evidence="1">Anhydro-N-acetylmuramic acid kinase</fullName>
        <ecNumber evidence="1">2.7.1.-</ecNumber>
    </submittedName>
</protein>